<dbReference type="InterPro" id="IPR013783">
    <property type="entry name" value="Ig-like_fold"/>
</dbReference>
<organism evidence="1">
    <name type="scientific">candidate division WOR-3 bacterium</name>
    <dbReference type="NCBI Taxonomy" id="2052148"/>
    <lineage>
        <taxon>Bacteria</taxon>
        <taxon>Bacteria division WOR-3</taxon>
    </lineage>
</organism>
<dbReference type="EMBL" id="DTMZ01000004">
    <property type="protein sequence ID" value="HGD12557.1"/>
    <property type="molecule type" value="Genomic_DNA"/>
</dbReference>
<name>A0A7V3UZD7_UNCW3</name>
<comment type="caution">
    <text evidence="1">The sequence shown here is derived from an EMBL/GenBank/DDBJ whole genome shotgun (WGS) entry which is preliminary data.</text>
</comment>
<gene>
    <name evidence="1" type="ORF">ENX16_00515</name>
</gene>
<dbReference type="SUPFAM" id="SSF52833">
    <property type="entry name" value="Thioredoxin-like"/>
    <property type="match status" value="1"/>
</dbReference>
<proteinExistence type="predicted"/>
<reference evidence="1" key="1">
    <citation type="journal article" date="2020" name="mSystems">
        <title>Genome- and Community-Level Interaction Insights into Carbon Utilization and Element Cycling Functions of Hydrothermarchaeota in Hydrothermal Sediment.</title>
        <authorList>
            <person name="Zhou Z."/>
            <person name="Liu Y."/>
            <person name="Xu W."/>
            <person name="Pan J."/>
            <person name="Luo Z.H."/>
            <person name="Li M."/>
        </authorList>
    </citation>
    <scope>NUCLEOTIDE SEQUENCE [LARGE SCALE GENOMIC DNA]</scope>
    <source>
        <strain evidence="1">SpSt-914</strain>
    </source>
</reference>
<sequence>MKSLIKQTGGGWKLIFYYPPLFLLFCSTAPEIPLIPSNRVVLVEFFTWQRCVYCPYAAHTLDSLVSEFADSVAVIAYHRRVAGDTLSPQYVEHRRVLYYESGGEPAVVFDGGEVVRTPGPEYNYETYKNYILGARRIRPQAQLTATAYLNSTAGRITIHAWGVDSTPSETLQLFAVITEDHIREHLSGATDSVYNDVMRAILPESTGKPIRFSRAETLTVEIEFQAQPAWQLDNLNLIAFIQQPSTRKVLQTVKCPVNRR</sequence>
<protein>
    <submittedName>
        <fullName evidence="1">Omp28-related outer membrane protein</fullName>
    </submittedName>
</protein>
<dbReference type="InterPro" id="IPR036249">
    <property type="entry name" value="Thioredoxin-like_sf"/>
</dbReference>
<dbReference type="AlphaFoldDB" id="A0A7V3UZD7"/>
<accession>A0A7V3UZD7</accession>
<evidence type="ECO:0000313" key="1">
    <source>
        <dbReference type="EMBL" id="HGD12557.1"/>
    </source>
</evidence>
<dbReference type="Gene3D" id="2.60.40.10">
    <property type="entry name" value="Immunoglobulins"/>
    <property type="match status" value="1"/>
</dbReference>